<accession>A0A506U4W4</accession>
<keyword evidence="4 7" id="KW-0812">Transmembrane</keyword>
<evidence type="ECO:0000313" key="10">
    <source>
        <dbReference type="Proteomes" id="UP000320314"/>
    </source>
</evidence>
<feature type="transmembrane region" description="Helical" evidence="7">
    <location>
        <begin position="423"/>
        <end position="443"/>
    </location>
</feature>
<dbReference type="PANTHER" id="PTHR30183">
    <property type="entry name" value="MOLYBDENUM TRANSPORT SYSTEM PERMEASE PROTEIN MODB"/>
    <property type="match status" value="1"/>
</dbReference>
<feature type="transmembrane region" description="Helical" evidence="7">
    <location>
        <begin position="252"/>
        <end position="274"/>
    </location>
</feature>
<evidence type="ECO:0000259" key="8">
    <source>
        <dbReference type="PROSITE" id="PS50928"/>
    </source>
</evidence>
<dbReference type="OrthoDB" id="7852521at2"/>
<keyword evidence="3" id="KW-1003">Cell membrane</keyword>
<protein>
    <submittedName>
        <fullName evidence="9">ABC transporter permease subunit</fullName>
    </submittedName>
</protein>
<dbReference type="SUPFAM" id="SSF161098">
    <property type="entry name" value="MetI-like"/>
    <property type="match status" value="2"/>
</dbReference>
<keyword evidence="6 7" id="KW-0472">Membrane</keyword>
<evidence type="ECO:0000256" key="5">
    <source>
        <dbReference type="ARBA" id="ARBA00022989"/>
    </source>
</evidence>
<feature type="transmembrane region" description="Helical" evidence="7">
    <location>
        <begin position="106"/>
        <end position="126"/>
    </location>
</feature>
<evidence type="ECO:0000256" key="3">
    <source>
        <dbReference type="ARBA" id="ARBA00022475"/>
    </source>
</evidence>
<comment type="caution">
    <text evidence="9">The sequence shown here is derived from an EMBL/GenBank/DDBJ whole genome shotgun (WGS) entry which is preliminary data.</text>
</comment>
<evidence type="ECO:0000256" key="1">
    <source>
        <dbReference type="ARBA" id="ARBA00004651"/>
    </source>
</evidence>
<evidence type="ECO:0000256" key="7">
    <source>
        <dbReference type="SAM" id="Phobius"/>
    </source>
</evidence>
<dbReference type="RefSeq" id="WP_141166827.1">
    <property type="nucleotide sequence ID" value="NZ_VHLH01000015.1"/>
</dbReference>
<gene>
    <name evidence="9" type="ORF">FJU11_09620</name>
</gene>
<feature type="transmembrane region" description="Helical" evidence="7">
    <location>
        <begin position="477"/>
        <end position="497"/>
    </location>
</feature>
<dbReference type="AlphaFoldDB" id="A0A506U4W4"/>
<comment type="subcellular location">
    <subcellularLocation>
        <location evidence="1">Cell membrane</location>
        <topology evidence="1">Multi-pass membrane protein</topology>
    </subcellularLocation>
</comment>
<feature type="transmembrane region" description="Helical" evidence="7">
    <location>
        <begin position="182"/>
        <end position="203"/>
    </location>
</feature>
<dbReference type="InterPro" id="IPR000515">
    <property type="entry name" value="MetI-like"/>
</dbReference>
<keyword evidence="10" id="KW-1185">Reference proteome</keyword>
<dbReference type="Proteomes" id="UP000320314">
    <property type="component" value="Unassembled WGS sequence"/>
</dbReference>
<keyword evidence="5 7" id="KW-1133">Transmembrane helix</keyword>
<organism evidence="9 10">
    <name type="scientific">Pararhizobium mangrovi</name>
    <dbReference type="NCBI Taxonomy" id="2590452"/>
    <lineage>
        <taxon>Bacteria</taxon>
        <taxon>Pseudomonadati</taxon>
        <taxon>Pseudomonadota</taxon>
        <taxon>Alphaproteobacteria</taxon>
        <taxon>Hyphomicrobiales</taxon>
        <taxon>Rhizobiaceae</taxon>
        <taxon>Rhizobium/Agrobacterium group</taxon>
        <taxon>Pararhizobium</taxon>
    </lineage>
</organism>
<feature type="transmembrane region" description="Helical" evidence="7">
    <location>
        <begin position="526"/>
        <end position="552"/>
    </location>
</feature>
<reference evidence="9 10" key="1">
    <citation type="submission" date="2019-06" db="EMBL/GenBank/DDBJ databases">
        <authorList>
            <person name="Li M."/>
        </authorList>
    </citation>
    <scope>NUCLEOTIDE SEQUENCE [LARGE SCALE GENOMIC DNA]</scope>
    <source>
        <strain evidence="9 10">BGMRC6574</strain>
    </source>
</reference>
<feature type="transmembrane region" description="Helical" evidence="7">
    <location>
        <begin position="352"/>
        <end position="380"/>
    </location>
</feature>
<feature type="transmembrane region" description="Helical" evidence="7">
    <location>
        <begin position="392"/>
        <end position="417"/>
    </location>
</feature>
<dbReference type="InterPro" id="IPR035906">
    <property type="entry name" value="MetI-like_sf"/>
</dbReference>
<dbReference type="GO" id="GO:0055085">
    <property type="term" value="P:transmembrane transport"/>
    <property type="evidence" value="ECO:0007669"/>
    <property type="project" value="InterPro"/>
</dbReference>
<evidence type="ECO:0000256" key="2">
    <source>
        <dbReference type="ARBA" id="ARBA00022448"/>
    </source>
</evidence>
<evidence type="ECO:0000256" key="4">
    <source>
        <dbReference type="ARBA" id="ARBA00022692"/>
    </source>
</evidence>
<feature type="transmembrane region" description="Helical" evidence="7">
    <location>
        <begin position="60"/>
        <end position="86"/>
    </location>
</feature>
<dbReference type="GO" id="GO:0005886">
    <property type="term" value="C:plasma membrane"/>
    <property type="evidence" value="ECO:0007669"/>
    <property type="project" value="UniProtKB-SubCell"/>
</dbReference>
<dbReference type="CDD" id="cd06261">
    <property type="entry name" value="TM_PBP2"/>
    <property type="match status" value="1"/>
</dbReference>
<dbReference type="PANTHER" id="PTHR30183:SF6">
    <property type="entry name" value="INNER MEMBRANE ABC TRANSPORTER PERMEASE PROTEIN YNJC"/>
    <property type="match status" value="1"/>
</dbReference>
<dbReference type="PROSITE" id="PS50928">
    <property type="entry name" value="ABC_TM1"/>
    <property type="match status" value="1"/>
</dbReference>
<feature type="transmembrane region" description="Helical" evidence="7">
    <location>
        <begin position="147"/>
        <end position="170"/>
    </location>
</feature>
<name>A0A506U4W4_9HYPH</name>
<evidence type="ECO:0000313" key="9">
    <source>
        <dbReference type="EMBL" id="TPW28396.1"/>
    </source>
</evidence>
<keyword evidence="2" id="KW-0813">Transport</keyword>
<dbReference type="Gene3D" id="1.10.3720.10">
    <property type="entry name" value="MetI-like"/>
    <property type="match status" value="2"/>
</dbReference>
<feature type="domain" description="ABC transmembrane type-1" evidence="8">
    <location>
        <begin position="356"/>
        <end position="547"/>
    </location>
</feature>
<sequence>MRWTRLAPGLTLAVLVAPLAFGLAFTALPAFGYLPALGGHVVSLRYFAAFFTMPGIVRSIALALGIGLATGGISFLLVVLFVAGWAGTPAFARLQRGLSPLLAVPHAAAAFGLAFLVAPSGFLMRLASPWLTGLTRPPDWLIVHDPLGITMTVGMIVKEAPFLFLVSLAALPQLKLVETRRLAASLGYGRIAGFAYLLAPALYGQIRLAVFAVIAYSASVVDVAAILGPTLPAPLPVRLLSWMNEANLSMRFVASAGALVQFALVLAALALWLAGERLVGGGSALLRACGVRFRRDRWLRFLSFGLVVLCAAAVFTGLALLALWSLAGLWQFPDALPQVFWLKTWQRQLSEIAAPFATTLVTALVATAIALALTVACLAREDETGRTGGRRALLLVYLPLLVPQISFVFGLQVLSLLTGIDASLAGLVFVHLIFVLPYVFLSLSDPWRAFDPRYAVVASGLGLSRGAIFRRVRLPMLARAVLTAAAVGFAVSVAQYLPTVLIGAGRLTTITTEAVALASGGNARVIGVYAFLQAILPFLGFAIASLVPALLFRNRRALRT</sequence>
<feature type="transmembrane region" description="Helical" evidence="7">
    <location>
        <begin position="301"/>
        <end position="332"/>
    </location>
</feature>
<dbReference type="EMBL" id="VHLH01000015">
    <property type="protein sequence ID" value="TPW28396.1"/>
    <property type="molecule type" value="Genomic_DNA"/>
</dbReference>
<proteinExistence type="predicted"/>
<evidence type="ECO:0000256" key="6">
    <source>
        <dbReference type="ARBA" id="ARBA00023136"/>
    </source>
</evidence>